<feature type="domain" description="Solute-binding protein family 5" evidence="2">
    <location>
        <begin position="85"/>
        <end position="425"/>
    </location>
</feature>
<keyword evidence="4" id="KW-1185">Reference proteome</keyword>
<evidence type="ECO:0000259" key="2">
    <source>
        <dbReference type="Pfam" id="PF00496"/>
    </source>
</evidence>
<evidence type="ECO:0000313" key="3">
    <source>
        <dbReference type="EMBL" id="MEB8340788.1"/>
    </source>
</evidence>
<dbReference type="Gene3D" id="3.40.190.10">
    <property type="entry name" value="Periplasmic binding protein-like II"/>
    <property type="match status" value="1"/>
</dbReference>
<dbReference type="PIRSF" id="PIRSF002741">
    <property type="entry name" value="MppA"/>
    <property type="match status" value="1"/>
</dbReference>
<feature type="chain" id="PRO_5047023713" evidence="1">
    <location>
        <begin position="23"/>
        <end position="525"/>
    </location>
</feature>
<proteinExistence type="predicted"/>
<accession>A0ABU6FA26</accession>
<dbReference type="CDD" id="cd00995">
    <property type="entry name" value="PBP2_NikA_DppA_OppA_like"/>
    <property type="match status" value="1"/>
</dbReference>
<dbReference type="PROSITE" id="PS51257">
    <property type="entry name" value="PROKAR_LIPOPROTEIN"/>
    <property type="match status" value="1"/>
</dbReference>
<name>A0ABU6FA26_9ACTN</name>
<gene>
    <name evidence="3" type="ORF">OKJ99_25135</name>
</gene>
<dbReference type="Proteomes" id="UP001354931">
    <property type="component" value="Unassembled WGS sequence"/>
</dbReference>
<dbReference type="InterPro" id="IPR000914">
    <property type="entry name" value="SBP_5_dom"/>
</dbReference>
<sequence>MHRTRFLSGAIAVAATSLLASACTTSGSDSSGSTGAGGAASGGTVKVGVTSDVTSFDPARGTAASDYMVTGLLYQPLIGQDDGGKFVPGLAAKWEQTPTSTTFTLKDGLTCSDGKDLTPAQVAASLERYRATSASATLTFGAANTGKKTTITGDDKAGTVTIKTATPWGEVLNGLSGTAAGIVCEPGIKAGDKKLATGAVKGAATGAYEMVKAARGSSYELKLRKGYDAFAQYGSLSTTGRPADVLKLQVVKNESTIANQLSTGALDFASFTGPDAARFAKNDKYALTQAPFIRNFIAFNQRSGHPGADAKVRKAVAQAVDAKAFNKVFGGAGQEMTSYVDAKSACVSTDASLLTKTDKAAAAKTLKGVKIKLEGSNAVAQGAGNTYVQEALRAAGADVKLSNADNATWGTDILGNQGDWDVTVFPLISGSLARGGTYFVGDSPAKGLNFGGADNKKFLASYVAATTATDQNTKCSAWQKAQEAILKANDVVPLATVNLNYVARKGIAVTAPAGALSLSSLRVTG</sequence>
<dbReference type="InterPro" id="IPR030678">
    <property type="entry name" value="Peptide/Ni-bd"/>
</dbReference>
<protein>
    <submittedName>
        <fullName evidence="3">ABC transporter substrate-binding protein</fullName>
    </submittedName>
</protein>
<dbReference type="PANTHER" id="PTHR30290">
    <property type="entry name" value="PERIPLASMIC BINDING COMPONENT OF ABC TRANSPORTER"/>
    <property type="match status" value="1"/>
</dbReference>
<feature type="signal peptide" evidence="1">
    <location>
        <begin position="1"/>
        <end position="22"/>
    </location>
</feature>
<dbReference type="RefSeq" id="WP_326019713.1">
    <property type="nucleotide sequence ID" value="NZ_JAOZYC010000136.1"/>
</dbReference>
<organism evidence="3 4">
    <name type="scientific">Streptomyces endophyticus</name>
    <dbReference type="NCBI Taxonomy" id="714166"/>
    <lineage>
        <taxon>Bacteria</taxon>
        <taxon>Bacillati</taxon>
        <taxon>Actinomycetota</taxon>
        <taxon>Actinomycetes</taxon>
        <taxon>Kitasatosporales</taxon>
        <taxon>Streptomycetaceae</taxon>
        <taxon>Streptomyces</taxon>
    </lineage>
</organism>
<keyword evidence="1" id="KW-0732">Signal</keyword>
<dbReference type="Gene3D" id="3.90.76.10">
    <property type="entry name" value="Dipeptide-binding Protein, Domain 1"/>
    <property type="match status" value="1"/>
</dbReference>
<dbReference type="EMBL" id="JAOZYC010000136">
    <property type="protein sequence ID" value="MEB8340788.1"/>
    <property type="molecule type" value="Genomic_DNA"/>
</dbReference>
<comment type="caution">
    <text evidence="3">The sequence shown here is derived from an EMBL/GenBank/DDBJ whole genome shotgun (WGS) entry which is preliminary data.</text>
</comment>
<dbReference type="InterPro" id="IPR039424">
    <property type="entry name" value="SBP_5"/>
</dbReference>
<reference evidence="3 4" key="1">
    <citation type="submission" date="2022-10" db="EMBL/GenBank/DDBJ databases">
        <authorList>
            <person name="Xie J."/>
            <person name="Shen N."/>
        </authorList>
    </citation>
    <scope>NUCLEOTIDE SEQUENCE [LARGE SCALE GENOMIC DNA]</scope>
    <source>
        <strain evidence="3 4">YIM65594</strain>
    </source>
</reference>
<dbReference type="Gene3D" id="3.10.105.10">
    <property type="entry name" value="Dipeptide-binding Protein, Domain 3"/>
    <property type="match status" value="1"/>
</dbReference>
<dbReference type="Pfam" id="PF00496">
    <property type="entry name" value="SBP_bac_5"/>
    <property type="match status" value="1"/>
</dbReference>
<evidence type="ECO:0000256" key="1">
    <source>
        <dbReference type="SAM" id="SignalP"/>
    </source>
</evidence>
<evidence type="ECO:0000313" key="4">
    <source>
        <dbReference type="Proteomes" id="UP001354931"/>
    </source>
</evidence>
<dbReference type="SUPFAM" id="SSF53850">
    <property type="entry name" value="Periplasmic binding protein-like II"/>
    <property type="match status" value="1"/>
</dbReference>